<protein>
    <submittedName>
        <fullName evidence="1">Uncharacterized protein</fullName>
    </submittedName>
</protein>
<evidence type="ECO:0000313" key="2">
    <source>
        <dbReference type="Proteomes" id="UP000199467"/>
    </source>
</evidence>
<proteinExistence type="predicted"/>
<name>A0A1G6PSE0_9GAMM</name>
<reference evidence="2" key="1">
    <citation type="submission" date="2016-10" db="EMBL/GenBank/DDBJ databases">
        <authorList>
            <person name="Varghese N."/>
            <person name="Submissions S."/>
        </authorList>
    </citation>
    <scope>NUCLEOTIDE SEQUENCE [LARGE SCALE GENOMIC DNA]</scope>
    <source>
        <strain evidence="2">DSM 26382</strain>
    </source>
</reference>
<accession>A0A1G6PSE0</accession>
<sequence length="167" mass="18748">MQQPYSISAPILSTLPIPRQVENHAEQIGVNTFYAGIKELPYPLNTASVWISCQCAWPHEDPDYEGLMFITLALRADHLYRQCQVGDIHLSHAVFPGTVFSTNPLATHWLQPNVLDAEYGFIGLQWEVSASDYHARYEQLRKDLEQLGPLSGMTQETLPAVLEPTGL</sequence>
<dbReference type="Proteomes" id="UP000199467">
    <property type="component" value="Unassembled WGS sequence"/>
</dbReference>
<organism evidence="1 2">
    <name type="scientific">Ectopseudomonas chengduensis</name>
    <dbReference type="NCBI Taxonomy" id="489632"/>
    <lineage>
        <taxon>Bacteria</taxon>
        <taxon>Pseudomonadati</taxon>
        <taxon>Pseudomonadota</taxon>
        <taxon>Gammaproteobacteria</taxon>
        <taxon>Pseudomonadales</taxon>
        <taxon>Pseudomonadaceae</taxon>
        <taxon>Ectopseudomonas</taxon>
    </lineage>
</organism>
<gene>
    <name evidence="1" type="ORF">SAMN05216576_10769</name>
</gene>
<keyword evidence="2" id="KW-1185">Reference proteome</keyword>
<evidence type="ECO:0000313" key="1">
    <source>
        <dbReference type="EMBL" id="SDC82979.1"/>
    </source>
</evidence>
<dbReference type="AlphaFoldDB" id="A0A1G6PSE0"/>
<dbReference type="EMBL" id="FMZQ01000007">
    <property type="protein sequence ID" value="SDC82979.1"/>
    <property type="molecule type" value="Genomic_DNA"/>
</dbReference>